<gene>
    <name evidence="4" type="ORF">SAMN05421872_102174</name>
</gene>
<accession>A0A1G6LAA6</accession>
<keyword evidence="3" id="KW-0472">Membrane</keyword>
<dbReference type="Gene3D" id="2.40.260.10">
    <property type="entry name" value="Sortase"/>
    <property type="match status" value="1"/>
</dbReference>
<name>A0A1G6LAA6_9ACTN</name>
<dbReference type="CDD" id="cd05830">
    <property type="entry name" value="Sortase_E"/>
    <property type="match status" value="1"/>
</dbReference>
<proteinExistence type="predicted"/>
<keyword evidence="3" id="KW-1133">Transmembrane helix</keyword>
<keyword evidence="5" id="KW-1185">Reference proteome</keyword>
<dbReference type="Pfam" id="PF04203">
    <property type="entry name" value="Sortase"/>
    <property type="match status" value="1"/>
</dbReference>
<evidence type="ECO:0000256" key="2">
    <source>
        <dbReference type="PIRSR" id="PIRSR605754-1"/>
    </source>
</evidence>
<protein>
    <submittedName>
        <fullName evidence="4">Sortase A</fullName>
    </submittedName>
</protein>
<dbReference type="GO" id="GO:0016787">
    <property type="term" value="F:hydrolase activity"/>
    <property type="evidence" value="ECO:0007669"/>
    <property type="project" value="UniProtKB-KW"/>
</dbReference>
<feature type="active site" description="Proton donor/acceptor" evidence="2">
    <location>
        <position position="117"/>
    </location>
</feature>
<dbReference type="STRING" id="1045774.SAMN05421872_102174"/>
<feature type="active site" description="Acyl-thioester intermediate" evidence="2">
    <location>
        <position position="194"/>
    </location>
</feature>
<sequence>MVSRIRWAWWSGLVLLVAGVLLGGWVAWQYWGTTWVSERRHAAVADELRRAWDAGTDTASVDDLGTATALVRVPALGEDWVVPLLDGTSDEVLASGLGRSEDGAEPGDEGNLVVSGHRVTHGEPFADLPDLEPGDEVLVETRTHTYVYRLDTGGDDLDLPFTASWVLAARPVNPDASGPGPETGAARLITLVTCADLFHSDRRLVVFGHLTGVRPRA</sequence>
<keyword evidence="3" id="KW-0812">Transmembrane</keyword>
<evidence type="ECO:0000313" key="5">
    <source>
        <dbReference type="Proteomes" id="UP000199034"/>
    </source>
</evidence>
<dbReference type="AlphaFoldDB" id="A0A1G6LAA6"/>
<keyword evidence="1" id="KW-0378">Hydrolase</keyword>
<dbReference type="InterPro" id="IPR042003">
    <property type="entry name" value="Sortase_E"/>
</dbReference>
<evidence type="ECO:0000256" key="1">
    <source>
        <dbReference type="ARBA" id="ARBA00022801"/>
    </source>
</evidence>
<dbReference type="NCBIfam" id="NF033747">
    <property type="entry name" value="class_E_sortase"/>
    <property type="match status" value="1"/>
</dbReference>
<organism evidence="4 5">
    <name type="scientific">Nocardioides lianchengensis</name>
    <dbReference type="NCBI Taxonomy" id="1045774"/>
    <lineage>
        <taxon>Bacteria</taxon>
        <taxon>Bacillati</taxon>
        <taxon>Actinomycetota</taxon>
        <taxon>Actinomycetes</taxon>
        <taxon>Propionibacteriales</taxon>
        <taxon>Nocardioidaceae</taxon>
        <taxon>Nocardioides</taxon>
    </lineage>
</organism>
<dbReference type="SUPFAM" id="SSF63817">
    <property type="entry name" value="Sortase"/>
    <property type="match status" value="1"/>
</dbReference>
<reference evidence="4 5" key="1">
    <citation type="submission" date="2016-10" db="EMBL/GenBank/DDBJ databases">
        <authorList>
            <person name="de Groot N.N."/>
        </authorList>
    </citation>
    <scope>NUCLEOTIDE SEQUENCE [LARGE SCALE GENOMIC DNA]</scope>
    <source>
        <strain evidence="4 5">CGMCC 4.6858</strain>
    </source>
</reference>
<dbReference type="InterPro" id="IPR023365">
    <property type="entry name" value="Sortase_dom-sf"/>
</dbReference>
<feature type="transmembrane region" description="Helical" evidence="3">
    <location>
        <begin position="7"/>
        <end position="31"/>
    </location>
</feature>
<dbReference type="InterPro" id="IPR053465">
    <property type="entry name" value="Sortase_Class_E"/>
</dbReference>
<evidence type="ECO:0000256" key="3">
    <source>
        <dbReference type="SAM" id="Phobius"/>
    </source>
</evidence>
<dbReference type="InterPro" id="IPR005754">
    <property type="entry name" value="Sortase"/>
</dbReference>
<dbReference type="EMBL" id="FMZM01000002">
    <property type="protein sequence ID" value="SDC40098.1"/>
    <property type="molecule type" value="Genomic_DNA"/>
</dbReference>
<dbReference type="Proteomes" id="UP000199034">
    <property type="component" value="Unassembled WGS sequence"/>
</dbReference>
<evidence type="ECO:0000313" key="4">
    <source>
        <dbReference type="EMBL" id="SDC40098.1"/>
    </source>
</evidence>